<accession>A0A1D2VIE6</accession>
<dbReference type="PROSITE" id="PS50005">
    <property type="entry name" value="TPR"/>
    <property type="match status" value="1"/>
</dbReference>
<keyword evidence="3" id="KW-1185">Reference proteome</keyword>
<dbReference type="AlphaFoldDB" id="A0A1D2VIE6"/>
<dbReference type="InParanoid" id="A0A1D2VIE6"/>
<name>A0A1D2VIE6_9ASCO</name>
<evidence type="ECO:0000256" key="1">
    <source>
        <dbReference type="PROSITE-ProRule" id="PRU00339"/>
    </source>
</evidence>
<proteinExistence type="predicted"/>
<dbReference type="InterPro" id="IPR019734">
    <property type="entry name" value="TPR_rpt"/>
</dbReference>
<dbReference type="SMART" id="SM00028">
    <property type="entry name" value="TPR"/>
    <property type="match status" value="3"/>
</dbReference>
<evidence type="ECO:0000313" key="3">
    <source>
        <dbReference type="Proteomes" id="UP000095038"/>
    </source>
</evidence>
<dbReference type="InterPro" id="IPR050754">
    <property type="entry name" value="FKBP4/5/8-like"/>
</dbReference>
<dbReference type="Pfam" id="PF13181">
    <property type="entry name" value="TPR_8"/>
    <property type="match status" value="2"/>
</dbReference>
<organism evidence="2 3">
    <name type="scientific">Ascoidea rubescens DSM 1968</name>
    <dbReference type="NCBI Taxonomy" id="1344418"/>
    <lineage>
        <taxon>Eukaryota</taxon>
        <taxon>Fungi</taxon>
        <taxon>Dikarya</taxon>
        <taxon>Ascomycota</taxon>
        <taxon>Saccharomycotina</taxon>
        <taxon>Saccharomycetes</taxon>
        <taxon>Ascoideaceae</taxon>
        <taxon>Ascoidea</taxon>
    </lineage>
</organism>
<dbReference type="Proteomes" id="UP000095038">
    <property type="component" value="Unassembled WGS sequence"/>
</dbReference>
<dbReference type="GeneID" id="30968313"/>
<dbReference type="SUPFAM" id="SSF48452">
    <property type="entry name" value="TPR-like"/>
    <property type="match status" value="1"/>
</dbReference>
<dbReference type="RefSeq" id="XP_020047570.1">
    <property type="nucleotide sequence ID" value="XM_020194677.1"/>
</dbReference>
<reference evidence="3" key="1">
    <citation type="submission" date="2016-05" db="EMBL/GenBank/DDBJ databases">
        <title>Comparative genomics of biotechnologically important yeasts.</title>
        <authorList>
            <consortium name="DOE Joint Genome Institute"/>
            <person name="Riley R."/>
            <person name="Haridas S."/>
            <person name="Wolfe K.H."/>
            <person name="Lopes M.R."/>
            <person name="Hittinger C.T."/>
            <person name="Goker M."/>
            <person name="Salamov A."/>
            <person name="Wisecaver J."/>
            <person name="Long T.M."/>
            <person name="Aerts A.L."/>
            <person name="Barry K."/>
            <person name="Choi C."/>
            <person name="Clum A."/>
            <person name="Coughlan A.Y."/>
            <person name="Deshpande S."/>
            <person name="Douglass A.P."/>
            <person name="Hanson S.J."/>
            <person name="Klenk H.-P."/>
            <person name="Labutti K."/>
            <person name="Lapidus A."/>
            <person name="Lindquist E."/>
            <person name="Lipzen A."/>
            <person name="Meier-Kolthoff J.P."/>
            <person name="Ohm R.A."/>
            <person name="Otillar R.P."/>
            <person name="Pangilinan J."/>
            <person name="Peng Y."/>
            <person name="Rokas A."/>
            <person name="Rosa C.A."/>
            <person name="Scheuner C."/>
            <person name="Sibirny A.A."/>
            <person name="Slot J.C."/>
            <person name="Stielow J.B."/>
            <person name="Sun H."/>
            <person name="Kurtzman C.P."/>
            <person name="Blackwell M."/>
            <person name="Grigoriev I.V."/>
            <person name="Jeffries T.W."/>
        </authorList>
    </citation>
    <scope>NUCLEOTIDE SEQUENCE [LARGE SCALE GENOMIC DNA]</scope>
    <source>
        <strain evidence="3">DSM 1968</strain>
    </source>
</reference>
<dbReference type="Gene3D" id="1.25.40.10">
    <property type="entry name" value="Tetratricopeptide repeat domain"/>
    <property type="match status" value="1"/>
</dbReference>
<evidence type="ECO:0000313" key="2">
    <source>
        <dbReference type="EMBL" id="ODV61263.1"/>
    </source>
</evidence>
<dbReference type="EMBL" id="KV454480">
    <property type="protein sequence ID" value="ODV61263.1"/>
    <property type="molecule type" value="Genomic_DNA"/>
</dbReference>
<keyword evidence="1" id="KW-0802">TPR repeat</keyword>
<dbReference type="InterPro" id="IPR011990">
    <property type="entry name" value="TPR-like_helical_dom_sf"/>
</dbReference>
<sequence length="190" mass="22187">MDSTDIYANNPDDDSNFNKDDFAESLKACTVIKSAGVALFRNSDLPESLNKFMKSLKYCNELMPTDSSISPLYTGFLNLKKSLFLNVSLIYLKQNKYHESIKYCNYLIELKESYPDFDQTVSEKDLTKCYYRLGKNYLNLKKYDQSLKYLLKANNLDPIDKLIKSDLQNCQSIITRQRENEKSKYSKFFN</sequence>
<dbReference type="OrthoDB" id="407558at2759"/>
<dbReference type="PANTHER" id="PTHR46512">
    <property type="entry name" value="PEPTIDYLPROLYL ISOMERASE"/>
    <property type="match status" value="1"/>
</dbReference>
<dbReference type="STRING" id="1344418.A0A1D2VIE6"/>
<gene>
    <name evidence="2" type="ORF">ASCRUDRAFT_8193</name>
</gene>
<feature type="repeat" description="TPR" evidence="1">
    <location>
        <begin position="127"/>
        <end position="160"/>
    </location>
</feature>
<protein>
    <submittedName>
        <fullName evidence="2">Uncharacterized protein</fullName>
    </submittedName>
</protein>